<dbReference type="WBParaSite" id="SMUV_0000277001-mRNA-1">
    <property type="protein sequence ID" value="SMUV_0000277001-mRNA-1"/>
    <property type="gene ID" value="SMUV_0000277001"/>
</dbReference>
<evidence type="ECO:0000259" key="34">
    <source>
        <dbReference type="PROSITE" id="PS51059"/>
    </source>
</evidence>
<evidence type="ECO:0000313" key="38">
    <source>
        <dbReference type="WBParaSite" id="SMUV_0000277001-mRNA-1"/>
    </source>
</evidence>
<evidence type="ECO:0000256" key="11">
    <source>
        <dbReference type="ARBA" id="ARBA00022695"/>
    </source>
</evidence>
<evidence type="ECO:0000256" key="23">
    <source>
        <dbReference type="ARBA" id="ARBA00024159"/>
    </source>
</evidence>
<dbReference type="EC" id="2.4.2.-" evidence="31"/>
<evidence type="ECO:0000256" key="1">
    <source>
        <dbReference type="ARBA" id="ARBA00004286"/>
    </source>
</evidence>
<dbReference type="SUPFAM" id="SSF47587">
    <property type="entry name" value="Domain of poly(ADP-ribose) polymerase"/>
    <property type="match status" value="1"/>
</dbReference>
<evidence type="ECO:0000256" key="26">
    <source>
        <dbReference type="ARBA" id="ARBA00033987"/>
    </source>
</evidence>
<evidence type="ECO:0000256" key="5">
    <source>
        <dbReference type="ARBA" id="ARBA00022490"/>
    </source>
</evidence>
<dbReference type="GO" id="GO:0140806">
    <property type="term" value="F:NAD+-protein-aspartate ADP-ribosyltransferase activity"/>
    <property type="evidence" value="ECO:0007669"/>
    <property type="project" value="RHEA"/>
</dbReference>
<keyword evidence="16" id="KW-0862">Zinc</keyword>
<keyword evidence="37" id="KW-1185">Reference proteome</keyword>
<dbReference type="PROSITE" id="PS51977">
    <property type="entry name" value="WGR"/>
    <property type="match status" value="1"/>
</dbReference>
<evidence type="ECO:0000256" key="21">
    <source>
        <dbReference type="ARBA" id="ARBA00023163"/>
    </source>
</evidence>
<keyword evidence="14" id="KW-0013">ADP-ribosylation</keyword>
<evidence type="ECO:0000256" key="16">
    <source>
        <dbReference type="ARBA" id="ARBA00022833"/>
    </source>
</evidence>
<keyword evidence="4" id="KW-0158">Chromosome</keyword>
<comment type="catalytic activity">
    <reaction evidence="26">
        <text>NAD(+) + (ADP-D-ribosyl)n-acceptor = nicotinamide + (ADP-D-ribosyl)n+1-acceptor + H(+).</text>
        <dbReference type="EC" id="2.4.2.30"/>
    </reaction>
</comment>
<dbReference type="Pfam" id="PF00645">
    <property type="entry name" value="zf-PARP"/>
    <property type="match status" value="1"/>
</dbReference>
<evidence type="ECO:0000256" key="12">
    <source>
        <dbReference type="ARBA" id="ARBA00022723"/>
    </source>
</evidence>
<protein>
    <recommendedName>
        <fullName evidence="30 31">Poly [ADP-ribose] polymerase</fullName>
        <shortName evidence="31">PARP</shortName>
        <ecNumber evidence="31">2.4.2.-</ecNumber>
    </recommendedName>
</protein>
<evidence type="ECO:0000256" key="32">
    <source>
        <dbReference type="SAM" id="MobiDB-lite"/>
    </source>
</evidence>
<evidence type="ECO:0000256" key="22">
    <source>
        <dbReference type="ARBA" id="ARBA00023242"/>
    </source>
</evidence>
<keyword evidence="11" id="KW-0548">Nucleotidyltransferase</keyword>
<dbReference type="PANTHER" id="PTHR10459">
    <property type="entry name" value="DNA LIGASE"/>
    <property type="match status" value="1"/>
</dbReference>
<comment type="catalytic activity">
    <reaction evidence="28">
        <text>L-tyrosyl-[protein] + NAD(+) = O-(ADP-D-ribosyl)-L-tyrosyl-[protein] + nicotinamide + H(+)</text>
        <dbReference type="Rhea" id="RHEA:58236"/>
        <dbReference type="Rhea" id="RHEA-COMP:10136"/>
        <dbReference type="Rhea" id="RHEA-COMP:15092"/>
        <dbReference type="ChEBI" id="CHEBI:15378"/>
        <dbReference type="ChEBI" id="CHEBI:17154"/>
        <dbReference type="ChEBI" id="CHEBI:46858"/>
        <dbReference type="ChEBI" id="CHEBI:57540"/>
        <dbReference type="ChEBI" id="CHEBI:142557"/>
    </reaction>
    <physiologicalReaction direction="left-to-right" evidence="28">
        <dbReference type="Rhea" id="RHEA:58237"/>
    </physiologicalReaction>
</comment>
<dbReference type="CDD" id="cd08001">
    <property type="entry name" value="WGR_PARP1_like"/>
    <property type="match status" value="1"/>
</dbReference>
<dbReference type="InterPro" id="IPR050800">
    <property type="entry name" value="ARTD/PARP"/>
</dbReference>
<dbReference type="InterPro" id="IPR004102">
    <property type="entry name" value="Poly(ADP-ribose)pol_reg_dom"/>
</dbReference>
<keyword evidence="15" id="KW-0863">Zinc-finger</keyword>
<dbReference type="SUPFAM" id="SSF56399">
    <property type="entry name" value="ADP-ribosylation"/>
    <property type="match status" value="1"/>
</dbReference>
<dbReference type="AlphaFoldDB" id="A0A158R496"/>
<dbReference type="GO" id="GO:0140805">
    <property type="term" value="F:NAD+-protein-serine ADP-ribosyltransferase activity"/>
    <property type="evidence" value="ECO:0007669"/>
    <property type="project" value="RHEA"/>
</dbReference>
<sequence length="838" mass="95350">MTDAAPAKQLPFAAEYAKSGRACCKACHTNIPQGSLRMAIRTPSHFFDGLQDNWCALIQAYHFRCFWPRIKKNEINEASIRGMDFLKWSDQEEIRAKIVDNKVNGADSSISLRLKIEYAKSARGKCAGCKNMIGKGIPRIGLRSTYYHVDCFKKSNESLVTDITGVDGFHDLRDDDKKLFKSTFNHTSDKRKRKKEGAPEEPPKRLKEDKKPAIDGMKKKLLQEQADRIWSVRKCLEDNLNNNGLKTLLEYNGQEPSKHNVLEQVLDCIIFGCPNKCERCGGQVVFSMSQQTYKCMGYATAYTKCTYTSKNPGRKKFVFPENMLKEIKQLSKIKSTAVRDRVYCETGEEILKPKTFGFKSPAENEDSNEKKQKQVMKDGAVVDPDCECADEVHVWKDNKGKHWQATLGSTDVATNKNSFYKLQLLKHDENNCFYLFRSWGRIGTTIGGCKTEELPLDEAKDEFKRLFLEKSGNEWKNSTNFTKVPGKLCMLETNCADEKLPFDEFAVKPGSLTKLHKSVQDVIQMIFDVASLQHTLNEFEIDTRKMPLGKLSKRQIRSAYSVLSELQEVITNGNITYEQCVDATNRFYTFVPQCFKVGQSPPLLNSDDKIKEKTKMLDELMEIQIAYSLLKTDSDADMNRDPIDVHFEKLHTEMEVLDKNSDEYKLIADYVKNTHASTHNYYRLKIVDVIRVKREGEEERFRSDLENKYLLWHGSRTTNFAGILSQGLRIAPKEAPVTGYMFGKGIYFADMVSKSANYCHVSDGRGLLLLCEVALGEMQEEKKANYIKKLKKGKSSCKGLGKTVPNPQKTCITKDGTKVPLGKPIVTDATDLTLLYNE</sequence>
<keyword evidence="17" id="KW-0391">Immunity</keyword>
<evidence type="ECO:0000256" key="6">
    <source>
        <dbReference type="ARBA" id="ARBA00022499"/>
    </source>
</evidence>
<dbReference type="Pfam" id="PF02877">
    <property type="entry name" value="PARP_reg"/>
    <property type="match status" value="1"/>
</dbReference>
<feature type="domain" description="PARP-type" evidence="33">
    <location>
        <begin position="114"/>
        <end position="188"/>
    </location>
</feature>
<evidence type="ECO:0000256" key="18">
    <source>
        <dbReference type="ARBA" id="ARBA00023015"/>
    </source>
</evidence>
<dbReference type="GO" id="GO:0008270">
    <property type="term" value="F:zinc ion binding"/>
    <property type="evidence" value="ECO:0007669"/>
    <property type="project" value="UniProtKB-KW"/>
</dbReference>
<dbReference type="GO" id="GO:0140807">
    <property type="term" value="F:NAD+-protein-glutamate ADP-ribosyltransferase activity"/>
    <property type="evidence" value="ECO:0007669"/>
    <property type="project" value="RHEA"/>
</dbReference>
<evidence type="ECO:0000256" key="30">
    <source>
        <dbReference type="ARBA" id="ARBA00071874"/>
    </source>
</evidence>
<comment type="subcellular location">
    <subcellularLocation>
        <location evidence="1">Chromosome</location>
    </subcellularLocation>
    <subcellularLocation>
        <location evidence="2">Cytoplasm</location>
        <location evidence="2">Cytosol</location>
    </subcellularLocation>
    <subcellularLocation>
        <location evidence="3">Nucleus</location>
        <location evidence="3">Nucleolus</location>
    </subcellularLocation>
</comment>
<comment type="similarity">
    <text evidence="25">Belongs to the ARTD/PARP family.</text>
</comment>
<comment type="catalytic activity">
    <reaction evidence="29">
        <text>L-seryl-[protein] + NAD(+) = O-(ADP-D-ribosyl)-L-seryl-[protein] + nicotinamide + H(+)</text>
        <dbReference type="Rhea" id="RHEA:58232"/>
        <dbReference type="Rhea" id="RHEA-COMP:9863"/>
        <dbReference type="Rhea" id="RHEA-COMP:15091"/>
        <dbReference type="ChEBI" id="CHEBI:15378"/>
        <dbReference type="ChEBI" id="CHEBI:17154"/>
        <dbReference type="ChEBI" id="CHEBI:29999"/>
        <dbReference type="ChEBI" id="CHEBI:57540"/>
        <dbReference type="ChEBI" id="CHEBI:142556"/>
    </reaction>
    <physiologicalReaction direction="left-to-right" evidence="29">
        <dbReference type="Rhea" id="RHEA:58233"/>
    </physiologicalReaction>
</comment>
<feature type="domain" description="WGR" evidence="36">
    <location>
        <begin position="391"/>
        <end position="488"/>
    </location>
</feature>
<dbReference type="InterPro" id="IPR008893">
    <property type="entry name" value="WGR_domain"/>
</dbReference>
<dbReference type="GO" id="GO:0140808">
    <property type="term" value="F:NAD+-protein-tyrosine ADP-ribosyltransferase activity"/>
    <property type="evidence" value="ECO:0007669"/>
    <property type="project" value="RHEA"/>
</dbReference>
<dbReference type="Pfam" id="PF08063">
    <property type="entry name" value="Zn_ribbon_PADR1"/>
    <property type="match status" value="1"/>
</dbReference>
<dbReference type="InterPro" id="IPR012982">
    <property type="entry name" value="PARP1-like_PADR1_Zn_ribbon"/>
</dbReference>
<keyword evidence="7" id="KW-0021">Allosteric enzyme</keyword>
<evidence type="ECO:0000256" key="13">
    <source>
        <dbReference type="ARBA" id="ARBA00022737"/>
    </source>
</evidence>
<keyword evidence="19 31" id="KW-0520">NAD</keyword>
<keyword evidence="13" id="KW-0677">Repeat</keyword>
<dbReference type="Gene3D" id="1.10.20.130">
    <property type="match status" value="1"/>
</dbReference>
<dbReference type="GO" id="GO:0045087">
    <property type="term" value="P:innate immune response"/>
    <property type="evidence" value="ECO:0007669"/>
    <property type="project" value="UniProtKB-KW"/>
</dbReference>
<evidence type="ECO:0000256" key="31">
    <source>
        <dbReference type="RuleBase" id="RU362114"/>
    </source>
</evidence>
<comment type="catalytic activity">
    <reaction evidence="23">
        <text>L-glutamyl-[protein] + NAD(+) = 5-O-(ADP-D-ribosyl)-L-glutamyl-[protein] + nicotinamide</text>
        <dbReference type="Rhea" id="RHEA:58224"/>
        <dbReference type="Rhea" id="RHEA-COMP:10208"/>
        <dbReference type="Rhea" id="RHEA-COMP:15089"/>
        <dbReference type="ChEBI" id="CHEBI:17154"/>
        <dbReference type="ChEBI" id="CHEBI:29973"/>
        <dbReference type="ChEBI" id="CHEBI:57540"/>
        <dbReference type="ChEBI" id="CHEBI:142540"/>
    </reaction>
    <physiologicalReaction direction="left-to-right" evidence="23">
        <dbReference type="Rhea" id="RHEA:58225"/>
    </physiologicalReaction>
</comment>
<evidence type="ECO:0000259" key="36">
    <source>
        <dbReference type="PROSITE" id="PS51977"/>
    </source>
</evidence>
<proteinExistence type="inferred from homology"/>
<keyword evidence="8" id="KW-0399">Innate immunity</keyword>
<evidence type="ECO:0000256" key="3">
    <source>
        <dbReference type="ARBA" id="ARBA00004604"/>
    </source>
</evidence>
<dbReference type="InterPro" id="IPR001510">
    <property type="entry name" value="Znf_PARP"/>
</dbReference>
<dbReference type="GO" id="GO:0003677">
    <property type="term" value="F:DNA binding"/>
    <property type="evidence" value="ECO:0007669"/>
    <property type="project" value="UniProtKB-KW"/>
</dbReference>
<evidence type="ECO:0000256" key="28">
    <source>
        <dbReference type="ARBA" id="ARBA00048339"/>
    </source>
</evidence>
<keyword evidence="9 31" id="KW-0328">Glycosyltransferase</keyword>
<dbReference type="FunFam" id="3.90.228.10:FF:000002">
    <property type="entry name" value="Poly [ADP-ribose] polymerase"/>
    <property type="match status" value="1"/>
</dbReference>
<keyword evidence="20" id="KW-0238">DNA-binding</keyword>
<dbReference type="GO" id="GO:0016779">
    <property type="term" value="F:nucleotidyltransferase activity"/>
    <property type="evidence" value="ECO:0007669"/>
    <property type="project" value="UniProtKB-KW"/>
</dbReference>
<dbReference type="Pfam" id="PF05406">
    <property type="entry name" value="WGR"/>
    <property type="match status" value="1"/>
</dbReference>
<organism evidence="37 38">
    <name type="scientific">Syphacia muris</name>
    <dbReference type="NCBI Taxonomy" id="451379"/>
    <lineage>
        <taxon>Eukaryota</taxon>
        <taxon>Metazoa</taxon>
        <taxon>Ecdysozoa</taxon>
        <taxon>Nematoda</taxon>
        <taxon>Chromadorea</taxon>
        <taxon>Rhabditida</taxon>
        <taxon>Spirurina</taxon>
        <taxon>Oxyuridomorpha</taxon>
        <taxon>Oxyuroidea</taxon>
        <taxon>Oxyuridae</taxon>
        <taxon>Syphacia</taxon>
    </lineage>
</organism>
<dbReference type="PROSITE" id="PS51060">
    <property type="entry name" value="PARP_ALPHA_HD"/>
    <property type="match status" value="1"/>
</dbReference>
<keyword evidence="10 31" id="KW-0808">Transferase</keyword>
<dbReference type="GO" id="GO:0070212">
    <property type="term" value="P:protein poly-ADP-ribosylation"/>
    <property type="evidence" value="ECO:0007669"/>
    <property type="project" value="TreeGrafter"/>
</dbReference>
<keyword evidence="6" id="KW-1017">Isopeptide bond</keyword>
<feature type="region of interest" description="Disordered" evidence="32">
    <location>
        <begin position="185"/>
        <end position="214"/>
    </location>
</feature>
<evidence type="ECO:0000259" key="33">
    <source>
        <dbReference type="PROSITE" id="PS50064"/>
    </source>
</evidence>
<dbReference type="InterPro" id="IPR049296">
    <property type="entry name" value="PARP1-like_PADR1_N"/>
</dbReference>
<evidence type="ECO:0000256" key="4">
    <source>
        <dbReference type="ARBA" id="ARBA00022454"/>
    </source>
</evidence>
<dbReference type="SMART" id="SM00773">
    <property type="entry name" value="WGR"/>
    <property type="match status" value="1"/>
</dbReference>
<dbReference type="InterPro" id="IPR038650">
    <property type="entry name" value="PADR1_C_dom_sf"/>
</dbReference>
<dbReference type="Gene3D" id="3.90.228.10">
    <property type="match status" value="1"/>
</dbReference>
<dbReference type="PANTHER" id="PTHR10459:SF112">
    <property type="entry name" value="POLY [ADP-RIBOSE] POLYMERASE 1"/>
    <property type="match status" value="1"/>
</dbReference>
<dbReference type="GO" id="GO:0005694">
    <property type="term" value="C:chromosome"/>
    <property type="evidence" value="ECO:0007669"/>
    <property type="project" value="UniProtKB-SubCell"/>
</dbReference>
<evidence type="ECO:0000256" key="15">
    <source>
        <dbReference type="ARBA" id="ARBA00022771"/>
    </source>
</evidence>
<dbReference type="PROSITE" id="PS51059">
    <property type="entry name" value="PARP_CATALYTIC"/>
    <property type="match status" value="1"/>
</dbReference>
<dbReference type="CDD" id="cd01437">
    <property type="entry name" value="parp_like"/>
    <property type="match status" value="1"/>
</dbReference>
<dbReference type="SMART" id="SM01335">
    <property type="entry name" value="PADR1"/>
    <property type="match status" value="1"/>
</dbReference>
<comment type="catalytic activity">
    <reaction evidence="27">
        <text>L-histidyl-[protein] + NAD(+) = N(tele)-(ADP-D-ribosyl)-L-histidyl-[protein] + nicotinamide + H(+)</text>
        <dbReference type="Rhea" id="RHEA:72071"/>
        <dbReference type="Rhea" id="RHEA-COMP:9745"/>
        <dbReference type="Rhea" id="RHEA-COMP:18085"/>
        <dbReference type="ChEBI" id="CHEBI:15378"/>
        <dbReference type="ChEBI" id="CHEBI:17154"/>
        <dbReference type="ChEBI" id="CHEBI:29979"/>
        <dbReference type="ChEBI" id="CHEBI:57540"/>
        <dbReference type="ChEBI" id="CHEBI:191398"/>
    </reaction>
    <physiologicalReaction direction="left-to-right" evidence="27">
        <dbReference type="Rhea" id="RHEA:72072"/>
    </physiologicalReaction>
</comment>
<evidence type="ECO:0000256" key="14">
    <source>
        <dbReference type="ARBA" id="ARBA00022765"/>
    </source>
</evidence>
<dbReference type="GO" id="GO:0006302">
    <property type="term" value="P:double-strand break repair"/>
    <property type="evidence" value="ECO:0007669"/>
    <property type="project" value="TreeGrafter"/>
</dbReference>
<dbReference type="Gene3D" id="1.20.142.10">
    <property type="entry name" value="Poly(ADP-ribose) polymerase, regulatory domain"/>
    <property type="match status" value="1"/>
</dbReference>
<comment type="catalytic activity">
    <reaction evidence="24">
        <text>L-aspartyl-[protein] + NAD(+) = 4-O-(ADP-D-ribosyl)-L-aspartyl-[protein] + nicotinamide</text>
        <dbReference type="Rhea" id="RHEA:54424"/>
        <dbReference type="Rhea" id="RHEA-COMP:9867"/>
        <dbReference type="Rhea" id="RHEA-COMP:13832"/>
        <dbReference type="ChEBI" id="CHEBI:17154"/>
        <dbReference type="ChEBI" id="CHEBI:29961"/>
        <dbReference type="ChEBI" id="CHEBI:57540"/>
        <dbReference type="ChEBI" id="CHEBI:138102"/>
    </reaction>
    <physiologicalReaction direction="left-to-right" evidence="24">
        <dbReference type="Rhea" id="RHEA:54425"/>
    </physiologicalReaction>
</comment>
<dbReference type="FunFam" id="1.20.142.10:FF:000001">
    <property type="entry name" value="Poly [ADP-ribose] polymerase"/>
    <property type="match status" value="1"/>
</dbReference>
<dbReference type="Pfam" id="PF21728">
    <property type="entry name" value="PADR1_N"/>
    <property type="match status" value="1"/>
</dbReference>
<keyword evidence="22" id="KW-0539">Nucleus</keyword>
<dbReference type="Gene3D" id="2.20.25.630">
    <property type="match status" value="1"/>
</dbReference>
<dbReference type="PROSITE" id="PS50064">
    <property type="entry name" value="ZF_PARP_2"/>
    <property type="match status" value="2"/>
</dbReference>
<evidence type="ECO:0000256" key="24">
    <source>
        <dbReference type="ARBA" id="ARBA00024164"/>
    </source>
</evidence>
<dbReference type="GO" id="GO:0005829">
    <property type="term" value="C:cytosol"/>
    <property type="evidence" value="ECO:0007669"/>
    <property type="project" value="UniProtKB-SubCell"/>
</dbReference>
<dbReference type="SUPFAM" id="SSF57716">
    <property type="entry name" value="Glucocorticoid receptor-like (DNA-binding domain)"/>
    <property type="match status" value="2"/>
</dbReference>
<feature type="domain" description="PARP catalytic" evidence="34">
    <location>
        <begin position="641"/>
        <end position="838"/>
    </location>
</feature>
<feature type="compositionally biased region" description="Basic and acidic residues" evidence="32">
    <location>
        <begin position="196"/>
        <end position="214"/>
    </location>
</feature>
<keyword evidence="5" id="KW-0963">Cytoplasm</keyword>
<evidence type="ECO:0000256" key="8">
    <source>
        <dbReference type="ARBA" id="ARBA00022588"/>
    </source>
</evidence>
<accession>A0A158R496</accession>
<reference evidence="38" key="1">
    <citation type="submission" date="2016-04" db="UniProtKB">
        <authorList>
            <consortium name="WormBaseParasite"/>
        </authorList>
    </citation>
    <scope>IDENTIFICATION</scope>
</reference>
<evidence type="ECO:0000256" key="20">
    <source>
        <dbReference type="ARBA" id="ARBA00023125"/>
    </source>
</evidence>
<dbReference type="InterPro" id="IPR036957">
    <property type="entry name" value="Znf_PARP_sf"/>
</dbReference>
<dbReference type="GO" id="GO:0003950">
    <property type="term" value="F:NAD+ poly-ADP-ribosyltransferase activity"/>
    <property type="evidence" value="ECO:0007669"/>
    <property type="project" value="UniProtKB-UniRule"/>
</dbReference>
<evidence type="ECO:0000256" key="27">
    <source>
        <dbReference type="ARBA" id="ARBA00048241"/>
    </source>
</evidence>
<keyword evidence="12" id="KW-0479">Metal-binding</keyword>
<dbReference type="PROSITE" id="PS52007">
    <property type="entry name" value="PADR1"/>
    <property type="match status" value="1"/>
</dbReference>
<evidence type="ECO:0000256" key="29">
    <source>
        <dbReference type="ARBA" id="ARBA00048575"/>
    </source>
</evidence>
<dbReference type="InterPro" id="IPR012317">
    <property type="entry name" value="Poly(ADP-ribose)pol_cat_dom"/>
</dbReference>
<dbReference type="InterPro" id="IPR036930">
    <property type="entry name" value="WGR_dom_sf"/>
</dbReference>
<dbReference type="STRING" id="451379.A0A158R496"/>
<evidence type="ECO:0000256" key="17">
    <source>
        <dbReference type="ARBA" id="ARBA00022859"/>
    </source>
</evidence>
<dbReference type="GO" id="GO:0005730">
    <property type="term" value="C:nucleolus"/>
    <property type="evidence" value="ECO:0007669"/>
    <property type="project" value="UniProtKB-SubCell"/>
</dbReference>
<dbReference type="Pfam" id="PF00644">
    <property type="entry name" value="PARP"/>
    <property type="match status" value="1"/>
</dbReference>
<evidence type="ECO:0000256" key="7">
    <source>
        <dbReference type="ARBA" id="ARBA00022533"/>
    </source>
</evidence>
<dbReference type="SMART" id="SM01336">
    <property type="entry name" value="zf-PARP"/>
    <property type="match status" value="2"/>
</dbReference>
<dbReference type="Proteomes" id="UP000046393">
    <property type="component" value="Unplaced"/>
</dbReference>
<dbReference type="SUPFAM" id="SSF142921">
    <property type="entry name" value="WGR domain-like"/>
    <property type="match status" value="1"/>
</dbReference>
<evidence type="ECO:0000256" key="19">
    <source>
        <dbReference type="ARBA" id="ARBA00023027"/>
    </source>
</evidence>
<evidence type="ECO:0000313" key="37">
    <source>
        <dbReference type="Proteomes" id="UP000046393"/>
    </source>
</evidence>
<dbReference type="InterPro" id="IPR036616">
    <property type="entry name" value="Poly(ADP-ribose)pol_reg_dom_sf"/>
</dbReference>
<keyword evidence="18" id="KW-0805">Transcription regulation</keyword>
<feature type="domain" description="PARP alpha-helical" evidence="35">
    <location>
        <begin position="512"/>
        <end position="631"/>
    </location>
</feature>
<name>A0A158R496_9BILA</name>
<dbReference type="GO" id="GO:0140815">
    <property type="term" value="F:NAD+-protein-histidine ADP-ribosyltransferase activity"/>
    <property type="evidence" value="ECO:0007669"/>
    <property type="project" value="RHEA"/>
</dbReference>
<evidence type="ECO:0000256" key="25">
    <source>
        <dbReference type="ARBA" id="ARBA00024347"/>
    </source>
</evidence>
<evidence type="ECO:0000256" key="2">
    <source>
        <dbReference type="ARBA" id="ARBA00004514"/>
    </source>
</evidence>
<feature type="domain" description="PARP-type" evidence="33">
    <location>
        <begin position="12"/>
        <end position="102"/>
    </location>
</feature>
<evidence type="ECO:0000256" key="9">
    <source>
        <dbReference type="ARBA" id="ARBA00022676"/>
    </source>
</evidence>
<keyword evidence="21" id="KW-0804">Transcription</keyword>
<dbReference type="Gene3D" id="3.30.1740.10">
    <property type="entry name" value="Zinc finger, PARP-type"/>
    <property type="match status" value="2"/>
</dbReference>
<evidence type="ECO:0000256" key="10">
    <source>
        <dbReference type="ARBA" id="ARBA00022679"/>
    </source>
</evidence>
<evidence type="ECO:0000259" key="35">
    <source>
        <dbReference type="PROSITE" id="PS51060"/>
    </source>
</evidence>